<dbReference type="InterPro" id="IPR009057">
    <property type="entry name" value="Homeodomain-like_sf"/>
</dbReference>
<comment type="caution">
    <text evidence="4">The sequence shown here is derived from an EMBL/GenBank/DDBJ whole genome shotgun (WGS) entry which is preliminary data.</text>
</comment>
<protein>
    <submittedName>
        <fullName evidence="4">TetR/AcrR family transcriptional regulator</fullName>
    </submittedName>
</protein>
<dbReference type="Gene3D" id="1.10.10.60">
    <property type="entry name" value="Homeodomain-like"/>
    <property type="match status" value="1"/>
</dbReference>
<dbReference type="SUPFAM" id="SSF46689">
    <property type="entry name" value="Homeodomain-like"/>
    <property type="match status" value="1"/>
</dbReference>
<keyword evidence="5" id="KW-1185">Reference proteome</keyword>
<evidence type="ECO:0000313" key="4">
    <source>
        <dbReference type="EMBL" id="MFB9466243.1"/>
    </source>
</evidence>
<dbReference type="Pfam" id="PF17754">
    <property type="entry name" value="TetR_C_14"/>
    <property type="match status" value="1"/>
</dbReference>
<dbReference type="PANTHER" id="PTHR43479">
    <property type="entry name" value="ACREF/ENVCD OPERON REPRESSOR-RELATED"/>
    <property type="match status" value="1"/>
</dbReference>
<dbReference type="Proteomes" id="UP001589709">
    <property type="component" value="Unassembled WGS sequence"/>
</dbReference>
<proteinExistence type="predicted"/>
<dbReference type="InterPro" id="IPR050624">
    <property type="entry name" value="HTH-type_Tx_Regulator"/>
</dbReference>
<evidence type="ECO:0000259" key="3">
    <source>
        <dbReference type="PROSITE" id="PS50977"/>
    </source>
</evidence>
<organism evidence="4 5">
    <name type="scientific">Streptomyces cinereospinus</name>
    <dbReference type="NCBI Taxonomy" id="285561"/>
    <lineage>
        <taxon>Bacteria</taxon>
        <taxon>Bacillati</taxon>
        <taxon>Actinomycetota</taxon>
        <taxon>Actinomycetes</taxon>
        <taxon>Kitasatosporales</taxon>
        <taxon>Streptomycetaceae</taxon>
        <taxon>Streptomyces</taxon>
    </lineage>
</organism>
<dbReference type="EMBL" id="JBHMCY010000064">
    <property type="protein sequence ID" value="MFB9466243.1"/>
    <property type="molecule type" value="Genomic_DNA"/>
</dbReference>
<evidence type="ECO:0000256" key="1">
    <source>
        <dbReference type="ARBA" id="ARBA00023125"/>
    </source>
</evidence>
<dbReference type="InterPro" id="IPR001647">
    <property type="entry name" value="HTH_TetR"/>
</dbReference>
<dbReference type="Pfam" id="PF00440">
    <property type="entry name" value="TetR_N"/>
    <property type="match status" value="1"/>
</dbReference>
<evidence type="ECO:0000256" key="2">
    <source>
        <dbReference type="PROSITE-ProRule" id="PRU00335"/>
    </source>
</evidence>
<keyword evidence="1 2" id="KW-0238">DNA-binding</keyword>
<feature type="DNA-binding region" description="H-T-H motif" evidence="2">
    <location>
        <begin position="27"/>
        <end position="46"/>
    </location>
</feature>
<accession>A0ABV5N7G9</accession>
<sequence>MSKASTRDRLAQAAFALFDERGYEQTTIDDVAERAGVGRTTFFRHYRSKEEVIFPDHDRLLAAIRDRLDGSTHATALVAVSDAVRLVLMHYLDEGDLAQRRYALTSKVPALREREIVSVARYQRLFREFISDWMGDTGQPASLRAELMAANVVAAHNHVLRRWLRGESADPVSEVDDAMREVLALFPMPPVAPAATVAAAPSSQSGAEGGTTVVVLRSDADIDALLPSLRDLLRDGAGS</sequence>
<dbReference type="PANTHER" id="PTHR43479:SF11">
    <property type="entry name" value="ACREF_ENVCD OPERON REPRESSOR-RELATED"/>
    <property type="match status" value="1"/>
</dbReference>
<dbReference type="PROSITE" id="PS50977">
    <property type="entry name" value="HTH_TETR_2"/>
    <property type="match status" value="1"/>
</dbReference>
<dbReference type="RefSeq" id="WP_381349120.1">
    <property type="nucleotide sequence ID" value="NZ_JBHMCY010000064.1"/>
</dbReference>
<feature type="domain" description="HTH tetR-type" evidence="3">
    <location>
        <begin position="4"/>
        <end position="64"/>
    </location>
</feature>
<gene>
    <name evidence="4" type="ORF">ACFF45_26900</name>
</gene>
<evidence type="ECO:0000313" key="5">
    <source>
        <dbReference type="Proteomes" id="UP001589709"/>
    </source>
</evidence>
<reference evidence="4 5" key="1">
    <citation type="submission" date="2024-09" db="EMBL/GenBank/DDBJ databases">
        <authorList>
            <person name="Sun Q."/>
            <person name="Mori K."/>
        </authorList>
    </citation>
    <scope>NUCLEOTIDE SEQUENCE [LARGE SCALE GENOMIC DNA]</scope>
    <source>
        <strain evidence="4 5">JCM 6917</strain>
    </source>
</reference>
<dbReference type="PRINTS" id="PR00455">
    <property type="entry name" value="HTHTETR"/>
</dbReference>
<dbReference type="Gene3D" id="1.10.357.10">
    <property type="entry name" value="Tetracycline Repressor, domain 2"/>
    <property type="match status" value="1"/>
</dbReference>
<name>A0ABV5N7G9_9ACTN</name>
<dbReference type="InterPro" id="IPR041347">
    <property type="entry name" value="MftR_C"/>
</dbReference>